<gene>
    <name evidence="7 9" type="primary">surE</name>
    <name evidence="9" type="ORF">ACFL2Z_01410</name>
</gene>
<proteinExistence type="inferred from homology"/>
<dbReference type="InterPro" id="IPR030048">
    <property type="entry name" value="SurE"/>
</dbReference>
<reference evidence="9 10" key="1">
    <citation type="submission" date="2024-09" db="EMBL/GenBank/DDBJ databases">
        <authorList>
            <person name="D'Angelo T."/>
        </authorList>
    </citation>
    <scope>NUCLEOTIDE SEQUENCE [LARGE SCALE GENOMIC DNA]</scope>
    <source>
        <strain evidence="9">SAG AM-311-F02</strain>
    </source>
</reference>
<evidence type="ECO:0000256" key="6">
    <source>
        <dbReference type="ARBA" id="ARBA00022801"/>
    </source>
</evidence>
<dbReference type="EC" id="3.1.3.5" evidence="7"/>
<accession>A0ABV6YNA5</accession>
<feature type="domain" description="Survival protein SurE-like phosphatase/nucleotidase" evidence="8">
    <location>
        <begin position="3"/>
        <end position="183"/>
    </location>
</feature>
<dbReference type="NCBIfam" id="NF001489">
    <property type="entry name" value="PRK00346.1-3"/>
    <property type="match status" value="1"/>
</dbReference>
<organism evidence="9 10">
    <name type="scientific">Eiseniibacteriota bacterium</name>
    <dbReference type="NCBI Taxonomy" id="2212470"/>
    <lineage>
        <taxon>Bacteria</taxon>
        <taxon>Candidatus Eiseniibacteriota</taxon>
    </lineage>
</organism>
<evidence type="ECO:0000256" key="3">
    <source>
        <dbReference type="ARBA" id="ARBA00022490"/>
    </source>
</evidence>
<comment type="subcellular location">
    <subcellularLocation>
        <location evidence="7">Cytoplasm</location>
    </subcellularLocation>
</comment>
<dbReference type="SUPFAM" id="SSF64167">
    <property type="entry name" value="SurE-like"/>
    <property type="match status" value="1"/>
</dbReference>
<dbReference type="Pfam" id="PF01975">
    <property type="entry name" value="SurE"/>
    <property type="match status" value="1"/>
</dbReference>
<comment type="caution">
    <text evidence="9">The sequence shown here is derived from an EMBL/GenBank/DDBJ whole genome shotgun (WGS) entry which is preliminary data.</text>
</comment>
<keyword evidence="6 7" id="KW-0378">Hydrolase</keyword>
<evidence type="ECO:0000256" key="5">
    <source>
        <dbReference type="ARBA" id="ARBA00022741"/>
    </source>
</evidence>
<evidence type="ECO:0000313" key="10">
    <source>
        <dbReference type="Proteomes" id="UP001594288"/>
    </source>
</evidence>
<dbReference type="Gene3D" id="3.40.1210.10">
    <property type="entry name" value="Survival protein SurE-like phosphatase/nucleotidase"/>
    <property type="match status" value="1"/>
</dbReference>
<sequence length="248" mass="27002">MLILVTNDDGVNAEGIKRLRRAMSTIGEVVVVAPETQKSGASHALTLSDPLRSNRIDENTLAVDGTPTDCVLLAMRGLLDRKPDLLVSGMNHGPNLGDDVTYSGTVAAAFEGTLLGLPSIAISVASWEKCSFDSAERFAAIIARKVLKHGLPEGTLLNVNVPSVPPEEIKGVRVTKMGKRVYRDAVVKKQDPRGRDYYWIGGQPPIWCEGEGTDFEAVEEGMISVTPLQLDLTDYKSLHMVRVWDLTF</sequence>
<dbReference type="GO" id="GO:0008254">
    <property type="term" value="F:3'-nucleotidase activity"/>
    <property type="evidence" value="ECO:0007669"/>
    <property type="project" value="UniProtKB-EC"/>
</dbReference>
<keyword evidence="3 7" id="KW-0963">Cytoplasm</keyword>
<evidence type="ECO:0000313" key="9">
    <source>
        <dbReference type="EMBL" id="MFC1799555.1"/>
    </source>
</evidence>
<evidence type="ECO:0000256" key="7">
    <source>
        <dbReference type="HAMAP-Rule" id="MF_00060"/>
    </source>
</evidence>
<feature type="binding site" evidence="7">
    <location>
        <position position="39"/>
    </location>
    <ligand>
        <name>a divalent metal cation</name>
        <dbReference type="ChEBI" id="CHEBI:60240"/>
    </ligand>
</feature>
<dbReference type="InterPro" id="IPR002828">
    <property type="entry name" value="SurE-like_Pase/nucleotidase"/>
</dbReference>
<comment type="similarity">
    <text evidence="2 7">Belongs to the SurE nucleotidase family.</text>
</comment>
<comment type="cofactor">
    <cofactor evidence="7">
        <name>a divalent metal cation</name>
        <dbReference type="ChEBI" id="CHEBI:60240"/>
    </cofactor>
    <text evidence="7">Binds 1 divalent metal cation per subunit.</text>
</comment>
<comment type="catalytic activity">
    <reaction evidence="1 7">
        <text>a ribonucleoside 5'-phosphate + H2O = a ribonucleoside + phosphate</text>
        <dbReference type="Rhea" id="RHEA:12484"/>
        <dbReference type="ChEBI" id="CHEBI:15377"/>
        <dbReference type="ChEBI" id="CHEBI:18254"/>
        <dbReference type="ChEBI" id="CHEBI:43474"/>
        <dbReference type="ChEBI" id="CHEBI:58043"/>
        <dbReference type="EC" id="3.1.3.5"/>
    </reaction>
</comment>
<feature type="binding site" evidence="7">
    <location>
        <position position="9"/>
    </location>
    <ligand>
        <name>a divalent metal cation</name>
        <dbReference type="ChEBI" id="CHEBI:60240"/>
    </ligand>
</feature>
<name>A0ABV6YNA5_UNCEI</name>
<dbReference type="InterPro" id="IPR036523">
    <property type="entry name" value="SurE-like_sf"/>
</dbReference>
<dbReference type="NCBIfam" id="TIGR00087">
    <property type="entry name" value="surE"/>
    <property type="match status" value="1"/>
</dbReference>
<feature type="binding site" evidence="7">
    <location>
        <position position="91"/>
    </location>
    <ligand>
        <name>a divalent metal cation</name>
        <dbReference type="ChEBI" id="CHEBI:60240"/>
    </ligand>
</feature>
<dbReference type="HAMAP" id="MF_00060">
    <property type="entry name" value="SurE"/>
    <property type="match status" value="1"/>
</dbReference>
<protein>
    <recommendedName>
        <fullName evidence="7">5'-nucleotidase SurE</fullName>
        <ecNumber evidence="7">3.1.3.5</ecNumber>
    </recommendedName>
    <alternativeName>
        <fullName evidence="7">Nucleoside 5'-monophosphate phosphohydrolase</fullName>
    </alternativeName>
</protein>
<evidence type="ECO:0000256" key="1">
    <source>
        <dbReference type="ARBA" id="ARBA00000815"/>
    </source>
</evidence>
<evidence type="ECO:0000259" key="8">
    <source>
        <dbReference type="Pfam" id="PF01975"/>
    </source>
</evidence>
<evidence type="ECO:0000256" key="4">
    <source>
        <dbReference type="ARBA" id="ARBA00022723"/>
    </source>
</evidence>
<keyword evidence="4 7" id="KW-0479">Metal-binding</keyword>
<dbReference type="NCBIfam" id="NF001490">
    <property type="entry name" value="PRK00346.1-4"/>
    <property type="match status" value="1"/>
</dbReference>
<dbReference type="PANTHER" id="PTHR30457">
    <property type="entry name" value="5'-NUCLEOTIDASE SURE"/>
    <property type="match status" value="1"/>
</dbReference>
<feature type="binding site" evidence="7">
    <location>
        <position position="8"/>
    </location>
    <ligand>
        <name>a divalent metal cation</name>
        <dbReference type="ChEBI" id="CHEBI:60240"/>
    </ligand>
</feature>
<dbReference type="Proteomes" id="UP001594288">
    <property type="component" value="Unassembled WGS sequence"/>
</dbReference>
<comment type="function">
    <text evidence="7">Nucleotidase that shows phosphatase activity on nucleoside 5'-monophosphates.</text>
</comment>
<dbReference type="PANTHER" id="PTHR30457:SF12">
    <property type="entry name" value="5'_3'-NUCLEOTIDASE SURE"/>
    <property type="match status" value="1"/>
</dbReference>
<keyword evidence="5 7" id="KW-0547">Nucleotide-binding</keyword>
<evidence type="ECO:0000256" key="2">
    <source>
        <dbReference type="ARBA" id="ARBA00011062"/>
    </source>
</evidence>
<dbReference type="EMBL" id="JBHPEI010000012">
    <property type="protein sequence ID" value="MFC1799555.1"/>
    <property type="molecule type" value="Genomic_DNA"/>
</dbReference>
<dbReference type="NCBIfam" id="NF001492">
    <property type="entry name" value="PRK00346.2-2"/>
    <property type="match status" value="1"/>
</dbReference>
<keyword evidence="10" id="KW-1185">Reference proteome</keyword>